<proteinExistence type="predicted"/>
<dbReference type="Proteomes" id="UP000699462">
    <property type="component" value="Unassembled WGS sequence"/>
</dbReference>
<accession>A0A8T0D535</accession>
<evidence type="ECO:0000256" key="1">
    <source>
        <dbReference type="ARBA" id="ARBA00022553"/>
    </source>
</evidence>
<name>A0A8T0D535_9TREM</name>
<gene>
    <name evidence="4" type="ORF">P879_06674</name>
</gene>
<evidence type="ECO:0008006" key="6">
    <source>
        <dbReference type="Google" id="ProtNLM"/>
    </source>
</evidence>
<keyword evidence="3" id="KW-1133">Transmembrane helix</keyword>
<feature type="transmembrane region" description="Helical" evidence="3">
    <location>
        <begin position="344"/>
        <end position="367"/>
    </location>
</feature>
<reference evidence="4 5" key="1">
    <citation type="submission" date="2019-07" db="EMBL/GenBank/DDBJ databases">
        <title>Annotation for the trematode Paragonimus westermani.</title>
        <authorList>
            <person name="Choi Y.-J."/>
        </authorList>
    </citation>
    <scope>NUCLEOTIDE SEQUENCE [LARGE SCALE GENOMIC DNA]</scope>
    <source>
        <strain evidence="4">180907_Pwestermani</strain>
    </source>
</reference>
<dbReference type="OrthoDB" id="2020015at2759"/>
<dbReference type="EMBL" id="JTDF01021265">
    <property type="protein sequence ID" value="KAF8562074.1"/>
    <property type="molecule type" value="Genomic_DNA"/>
</dbReference>
<dbReference type="AlphaFoldDB" id="A0A8T0D535"/>
<keyword evidence="1" id="KW-0597">Phosphoprotein</keyword>
<dbReference type="PANTHER" id="PTHR16095">
    <property type="entry name" value="TRANSMEMBRANE PROTEIN 143 FAMILY MEMBER"/>
    <property type="match status" value="1"/>
</dbReference>
<evidence type="ECO:0000313" key="5">
    <source>
        <dbReference type="Proteomes" id="UP000699462"/>
    </source>
</evidence>
<protein>
    <recommendedName>
        <fullName evidence="6">Transmembrane protein 143</fullName>
    </recommendedName>
</protein>
<dbReference type="PANTHER" id="PTHR16095:SF11">
    <property type="entry name" value="TRANSMEMBRANE PROTEIN 143"/>
    <property type="match status" value="1"/>
</dbReference>
<keyword evidence="5" id="KW-1185">Reference proteome</keyword>
<organism evidence="4 5">
    <name type="scientific">Paragonimus westermani</name>
    <dbReference type="NCBI Taxonomy" id="34504"/>
    <lineage>
        <taxon>Eukaryota</taxon>
        <taxon>Metazoa</taxon>
        <taxon>Spiralia</taxon>
        <taxon>Lophotrochozoa</taxon>
        <taxon>Platyhelminthes</taxon>
        <taxon>Trematoda</taxon>
        <taxon>Digenea</taxon>
        <taxon>Plagiorchiida</taxon>
        <taxon>Troglotremata</taxon>
        <taxon>Troglotrematidae</taxon>
        <taxon>Paragonimus</taxon>
    </lineage>
</organism>
<feature type="transmembrane region" description="Helical" evidence="3">
    <location>
        <begin position="373"/>
        <end position="393"/>
    </location>
</feature>
<comment type="caution">
    <text evidence="4">The sequence shown here is derived from an EMBL/GenBank/DDBJ whole genome shotgun (WGS) entry which is preliminary data.</text>
</comment>
<keyword evidence="3" id="KW-0472">Membrane</keyword>
<evidence type="ECO:0000313" key="4">
    <source>
        <dbReference type="EMBL" id="KAF8562074.1"/>
    </source>
</evidence>
<evidence type="ECO:0000256" key="2">
    <source>
        <dbReference type="SAM" id="MobiDB-lite"/>
    </source>
</evidence>
<keyword evidence="3" id="KW-0812">Transmembrane</keyword>
<evidence type="ECO:0000256" key="3">
    <source>
        <dbReference type="SAM" id="Phobius"/>
    </source>
</evidence>
<feature type="region of interest" description="Disordered" evidence="2">
    <location>
        <begin position="123"/>
        <end position="147"/>
    </location>
</feature>
<sequence length="567" mass="63558">MIIRSFFRDPWRTNTVHVVLQKCTVWKFSGIRFLKSSKSVISLEHLRNPPPNGPFSLRNAYIPLNRRTVIRELLQDTSVVLPSEREHLEQLASSLYRKLNYQFLQLQNEFSILSQPVEPAEHSIQSPSQKTVAEPQIGDIPAQSSSSSDRLDREFWLLRRLSQIAFKAGFTEVTRDELEHACSPKDFKRQGAVSYVNPKDYDVIRFWIRGVHPQLLRVLPTANESTACGSTGSGALRRTSSFISCLFSTLKQVGGRITHWNKRLLSRFLGSAGSPKYAFPSKPTDPCFTNVLLAVRRKQDNRLHLKFFEHVPASKPSSRSTYTDNLVYLLPELRFRPLTTSGRLLVSASLFTALGCLGLVAPLAWLLTSNPDLVIAWSVAASTGAGATTSLVWSRYWRAQARMAEWFKLLHFDCGRSSGSQAVNTVLQLARDEEYKAALITYALLLRPTEAGSPLNPVQLGVRAESWIAKRLSPQHHLSVSSATFPYQNVDNIAVPLFTGGSGPLFDLTFEPKRPLELLKHLDLVRGTLSEPRALPLAVAASSLRDENDQLTPLWILDPLVEDETTC</sequence>